<name>A0A401PI52_SCYTO</name>
<dbReference type="EMBL" id="BFAA01002191">
    <property type="protein sequence ID" value="GCB72806.1"/>
    <property type="molecule type" value="Genomic_DNA"/>
</dbReference>
<evidence type="ECO:0000313" key="2">
    <source>
        <dbReference type="EMBL" id="GCB72806.1"/>
    </source>
</evidence>
<keyword evidence="3" id="KW-1185">Reference proteome</keyword>
<comment type="caution">
    <text evidence="2">The sequence shown here is derived from an EMBL/GenBank/DDBJ whole genome shotgun (WGS) entry which is preliminary data.</text>
</comment>
<protein>
    <submittedName>
        <fullName evidence="2">Uncharacterized protein</fullName>
    </submittedName>
</protein>
<proteinExistence type="predicted"/>
<evidence type="ECO:0000256" key="1">
    <source>
        <dbReference type="SAM" id="MobiDB-lite"/>
    </source>
</evidence>
<accession>A0A401PI52</accession>
<organism evidence="2 3">
    <name type="scientific">Scyliorhinus torazame</name>
    <name type="common">Cloudy catshark</name>
    <name type="synonym">Catulus torazame</name>
    <dbReference type="NCBI Taxonomy" id="75743"/>
    <lineage>
        <taxon>Eukaryota</taxon>
        <taxon>Metazoa</taxon>
        <taxon>Chordata</taxon>
        <taxon>Craniata</taxon>
        <taxon>Vertebrata</taxon>
        <taxon>Chondrichthyes</taxon>
        <taxon>Elasmobranchii</taxon>
        <taxon>Galeomorphii</taxon>
        <taxon>Galeoidea</taxon>
        <taxon>Carcharhiniformes</taxon>
        <taxon>Scyliorhinidae</taxon>
        <taxon>Scyliorhinus</taxon>
    </lineage>
</organism>
<sequence>MGEESCHGKERSAEATTVTTRPRRCKEQSAHGISCSARTRAGPGHDFQGRGRLARLIDSGDWSGGEAGASGKGRKLPSGDGGSRVAADRPKQLKALNLCGGRGRYLSGSRSVPVRLRPLGVGGNPVRIWNFYAIY</sequence>
<gene>
    <name evidence="2" type="ORF">scyTo_0006480</name>
</gene>
<feature type="region of interest" description="Disordered" evidence="1">
    <location>
        <begin position="1"/>
        <end position="87"/>
    </location>
</feature>
<evidence type="ECO:0000313" key="3">
    <source>
        <dbReference type="Proteomes" id="UP000288216"/>
    </source>
</evidence>
<dbReference type="Proteomes" id="UP000288216">
    <property type="component" value="Unassembled WGS sequence"/>
</dbReference>
<dbReference type="AlphaFoldDB" id="A0A401PI52"/>
<feature type="compositionally biased region" description="Basic and acidic residues" evidence="1">
    <location>
        <begin position="1"/>
        <end position="13"/>
    </location>
</feature>
<feature type="compositionally biased region" description="Gly residues" evidence="1">
    <location>
        <begin position="62"/>
        <end position="71"/>
    </location>
</feature>
<reference evidence="2 3" key="1">
    <citation type="journal article" date="2018" name="Nat. Ecol. Evol.">
        <title>Shark genomes provide insights into elasmobranch evolution and the origin of vertebrates.</title>
        <authorList>
            <person name="Hara Y"/>
            <person name="Yamaguchi K"/>
            <person name="Onimaru K"/>
            <person name="Kadota M"/>
            <person name="Koyanagi M"/>
            <person name="Keeley SD"/>
            <person name="Tatsumi K"/>
            <person name="Tanaka K"/>
            <person name="Motone F"/>
            <person name="Kageyama Y"/>
            <person name="Nozu R"/>
            <person name="Adachi N"/>
            <person name="Nishimura O"/>
            <person name="Nakagawa R"/>
            <person name="Tanegashima C"/>
            <person name="Kiyatake I"/>
            <person name="Matsumoto R"/>
            <person name="Murakumo K"/>
            <person name="Nishida K"/>
            <person name="Terakita A"/>
            <person name="Kuratani S"/>
            <person name="Sato K"/>
            <person name="Hyodo S Kuraku.S."/>
        </authorList>
    </citation>
    <scope>NUCLEOTIDE SEQUENCE [LARGE SCALE GENOMIC DNA]</scope>
</reference>